<accession>H8G5B6</accession>
<evidence type="ECO:0000256" key="1">
    <source>
        <dbReference type="ARBA" id="ARBA00022987"/>
    </source>
</evidence>
<dbReference type="InterPro" id="IPR000638">
    <property type="entry name" value="Gas-vesicle_GvpA-like"/>
</dbReference>
<dbReference type="OrthoDB" id="3790311at2"/>
<dbReference type="GO" id="GO:0005198">
    <property type="term" value="F:structural molecule activity"/>
    <property type="evidence" value="ECO:0007669"/>
    <property type="project" value="InterPro"/>
</dbReference>
<dbReference type="GO" id="GO:0031411">
    <property type="term" value="C:gas vesicle"/>
    <property type="evidence" value="ECO:0007669"/>
    <property type="project" value="UniProtKB-SubCell"/>
</dbReference>
<proteinExistence type="inferred from homology"/>
<comment type="subcellular location">
    <subcellularLocation>
        <location evidence="2">Gas vesicle</location>
    </subcellularLocation>
</comment>
<dbReference type="PANTHER" id="PTHR35344:SF4">
    <property type="entry name" value="GAS VESICLE PROTEIN A1"/>
    <property type="match status" value="1"/>
</dbReference>
<organism evidence="4 5">
    <name type="scientific">Saccharomonospora azurea NA-128</name>
    <dbReference type="NCBI Taxonomy" id="882081"/>
    <lineage>
        <taxon>Bacteria</taxon>
        <taxon>Bacillati</taxon>
        <taxon>Actinomycetota</taxon>
        <taxon>Actinomycetes</taxon>
        <taxon>Pseudonocardiales</taxon>
        <taxon>Pseudonocardiaceae</taxon>
        <taxon>Saccharomonospora</taxon>
    </lineage>
</organism>
<dbReference type="EMBL" id="CM001466">
    <property type="protein sequence ID" value="EHY87170.1"/>
    <property type="molecule type" value="Genomic_DNA"/>
</dbReference>
<evidence type="ECO:0000256" key="2">
    <source>
        <dbReference type="ARBA" id="ARBA00035108"/>
    </source>
</evidence>
<dbReference type="GO" id="GO:0012506">
    <property type="term" value="C:vesicle membrane"/>
    <property type="evidence" value="ECO:0007669"/>
    <property type="project" value="InterPro"/>
</dbReference>
<sequence length="79" mass="8400">MTEPTRPDTVDLLEPVADEVSVGSPERRIALVDLLDRVLAGGVVLTGEIRLCIADVDLVHVSLRALITSVGTLNRGGRP</sequence>
<protein>
    <submittedName>
        <fullName evidence="4">Gas vesicle protein</fullName>
    </submittedName>
</protein>
<dbReference type="Pfam" id="PF00741">
    <property type="entry name" value="Gas_vesicle"/>
    <property type="match status" value="1"/>
</dbReference>
<dbReference type="Proteomes" id="UP000004705">
    <property type="component" value="Chromosome"/>
</dbReference>
<gene>
    <name evidence="4" type="ORF">SacazDRAFT_00182</name>
</gene>
<dbReference type="AlphaFoldDB" id="H8G5B6"/>
<comment type="similarity">
    <text evidence="3">Belongs to the gas vesicle GvpA family.</text>
</comment>
<dbReference type="PANTHER" id="PTHR35344">
    <property type="entry name" value="GAS VESICLE STRUCTURAL PROTEIN 2-RELATED"/>
    <property type="match status" value="1"/>
</dbReference>
<name>H8G5B6_9PSEU</name>
<dbReference type="InterPro" id="IPR050530">
    <property type="entry name" value="GvpA"/>
</dbReference>
<dbReference type="HOGENOM" id="CLU_184560_0_1_11"/>
<evidence type="ECO:0000256" key="3">
    <source>
        <dbReference type="ARBA" id="ARBA00035646"/>
    </source>
</evidence>
<keyword evidence="5" id="KW-1185">Reference proteome</keyword>
<dbReference type="RefSeq" id="WP_005437774.1">
    <property type="nucleotide sequence ID" value="NZ_CM001466.1"/>
</dbReference>
<keyword evidence="1" id="KW-0304">Gas vesicle</keyword>
<evidence type="ECO:0000313" key="5">
    <source>
        <dbReference type="Proteomes" id="UP000004705"/>
    </source>
</evidence>
<evidence type="ECO:0000313" key="4">
    <source>
        <dbReference type="EMBL" id="EHY87170.1"/>
    </source>
</evidence>
<reference evidence="4 5" key="1">
    <citation type="journal article" date="2012" name="Stand. Genomic Sci.">
        <title>Genome sequence of the soil bacterium Saccharomonospora azurea type strain (NA-128(T)).</title>
        <authorList>
            <person name="Klenk H.P."/>
            <person name="Held B."/>
            <person name="Lucas S."/>
            <person name="Lapidus A."/>
            <person name="Copeland A."/>
            <person name="Hammon N."/>
            <person name="Pitluck S."/>
            <person name="Goodwin L.A."/>
            <person name="Han C."/>
            <person name="Tapia R."/>
            <person name="Brambilla E.M."/>
            <person name="Potter G."/>
            <person name="Land M."/>
            <person name="Ivanova N."/>
            <person name="Rohde M."/>
            <person name="Goker M."/>
            <person name="Detter J.C."/>
            <person name="Kyrpides N.C."/>
            <person name="Woyke T."/>
        </authorList>
    </citation>
    <scope>NUCLEOTIDE SEQUENCE [LARGE SCALE GENOMIC DNA]</scope>
    <source>
        <strain evidence="4 5">NA-128</strain>
    </source>
</reference>